<dbReference type="EMBL" id="AP018227">
    <property type="protein sequence ID" value="BAY81451.1"/>
    <property type="molecule type" value="Genomic_DNA"/>
</dbReference>
<evidence type="ECO:0000313" key="2">
    <source>
        <dbReference type="EMBL" id="BAY81451.1"/>
    </source>
</evidence>
<keyword evidence="1" id="KW-0472">Membrane</keyword>
<keyword evidence="1" id="KW-1133">Transmembrane helix</keyword>
<sequence length="104" mass="11734">MLLTFLCAFCAWSIVIFAIASFCLMLNKGTKHLKKLHDVPCSGCDFFTNDYRLKCTIHPYKACSEEAIGCIDFEMKTVNCNSSQKGQRKKKLGIPSEPTIRCKC</sequence>
<proteinExistence type="predicted"/>
<feature type="transmembrane region" description="Helical" evidence="1">
    <location>
        <begin position="6"/>
        <end position="26"/>
    </location>
</feature>
<accession>A0A1Z4LJQ3</accession>
<evidence type="ECO:0000256" key="1">
    <source>
        <dbReference type="SAM" id="Phobius"/>
    </source>
</evidence>
<dbReference type="AlphaFoldDB" id="A0A1Z4LJQ3"/>
<gene>
    <name evidence="2" type="ORF">NIES267_09270</name>
</gene>
<evidence type="ECO:0000313" key="3">
    <source>
        <dbReference type="Proteomes" id="UP000218418"/>
    </source>
</evidence>
<dbReference type="Proteomes" id="UP000218418">
    <property type="component" value="Chromosome"/>
</dbReference>
<name>A0A1Z4LJQ3_9CYAN</name>
<protein>
    <submittedName>
        <fullName evidence="2">Uncharacterized protein</fullName>
    </submittedName>
</protein>
<reference evidence="2 3" key="1">
    <citation type="submission" date="2017-06" db="EMBL/GenBank/DDBJ databases">
        <title>Genome sequencing of cyanobaciteial culture collection at National Institute for Environmental Studies (NIES).</title>
        <authorList>
            <person name="Hirose Y."/>
            <person name="Shimura Y."/>
            <person name="Fujisawa T."/>
            <person name="Nakamura Y."/>
            <person name="Kawachi M."/>
        </authorList>
    </citation>
    <scope>NUCLEOTIDE SEQUENCE [LARGE SCALE GENOMIC DNA]</scope>
    <source>
        <strain evidence="2 3">NIES-267</strain>
    </source>
</reference>
<organism evidence="2 3">
    <name type="scientific">Calothrix parasitica NIES-267</name>
    <dbReference type="NCBI Taxonomy" id="1973488"/>
    <lineage>
        <taxon>Bacteria</taxon>
        <taxon>Bacillati</taxon>
        <taxon>Cyanobacteriota</taxon>
        <taxon>Cyanophyceae</taxon>
        <taxon>Nostocales</taxon>
        <taxon>Calotrichaceae</taxon>
        <taxon>Calothrix</taxon>
    </lineage>
</organism>
<dbReference type="OrthoDB" id="514667at2"/>
<keyword evidence="1" id="KW-0812">Transmembrane</keyword>
<keyword evidence="3" id="KW-1185">Reference proteome</keyword>